<evidence type="ECO:0000256" key="2">
    <source>
        <dbReference type="ARBA" id="ARBA00030238"/>
    </source>
</evidence>
<dbReference type="InterPro" id="IPR017853">
    <property type="entry name" value="GH"/>
</dbReference>
<dbReference type="Proteomes" id="UP001642360">
    <property type="component" value="Unassembled WGS sequence"/>
</dbReference>
<dbReference type="Gene3D" id="3.20.20.80">
    <property type="entry name" value="Glycosidases"/>
    <property type="match status" value="1"/>
</dbReference>
<organism evidence="4 5">
    <name type="scientific">Ilex paraguariensis</name>
    <name type="common">yerba mate</name>
    <dbReference type="NCBI Taxonomy" id="185542"/>
    <lineage>
        <taxon>Eukaryota</taxon>
        <taxon>Viridiplantae</taxon>
        <taxon>Streptophyta</taxon>
        <taxon>Embryophyta</taxon>
        <taxon>Tracheophyta</taxon>
        <taxon>Spermatophyta</taxon>
        <taxon>Magnoliopsida</taxon>
        <taxon>eudicotyledons</taxon>
        <taxon>Gunneridae</taxon>
        <taxon>Pentapetalae</taxon>
        <taxon>asterids</taxon>
        <taxon>campanulids</taxon>
        <taxon>Aquifoliales</taxon>
        <taxon>Aquifoliaceae</taxon>
        <taxon>Ilex</taxon>
    </lineage>
</organism>
<evidence type="ECO:0000259" key="3">
    <source>
        <dbReference type="Pfam" id="PF00128"/>
    </source>
</evidence>
<comment type="similarity">
    <text evidence="1">Belongs to the glycosyl hydrolase 13 family.</text>
</comment>
<keyword evidence="5" id="KW-1185">Reference proteome</keyword>
<dbReference type="EMBL" id="CAUOFW020007279">
    <property type="protein sequence ID" value="CAK9178363.1"/>
    <property type="molecule type" value="Genomic_DNA"/>
</dbReference>
<name>A0ABC8UBI3_9AQUA</name>
<sequence>MGYLSNAYDENIQQTDPGAVIRKGNEILLQAFNWESHKYGWWRNLENKVPDIAKSGFTSAWLPPATHSFAPEGYLPQNLYSLNSSYGSEHQLKALLQKMKQYKVRAMADIVINHRVGTAQGHGGMYNRYDGIPIAWDELAVTSCTGGLVTFRKIFILSIRHMGPSTS</sequence>
<evidence type="ECO:0000256" key="1">
    <source>
        <dbReference type="ARBA" id="ARBA00008061"/>
    </source>
</evidence>
<dbReference type="InterPro" id="IPR006047">
    <property type="entry name" value="GH13_cat_dom"/>
</dbReference>
<feature type="domain" description="Glycosyl hydrolase family 13 catalytic" evidence="3">
    <location>
        <begin position="38"/>
        <end position="115"/>
    </location>
</feature>
<dbReference type="Pfam" id="PF00128">
    <property type="entry name" value="Alpha-amylase"/>
    <property type="match status" value="1"/>
</dbReference>
<dbReference type="PANTHER" id="PTHR43447">
    <property type="entry name" value="ALPHA-AMYLASE"/>
    <property type="match status" value="1"/>
</dbReference>
<proteinExistence type="inferred from homology"/>
<reference evidence="4 5" key="1">
    <citation type="submission" date="2024-02" db="EMBL/GenBank/DDBJ databases">
        <authorList>
            <person name="Vignale AGUSTIN F."/>
            <person name="Sosa J E."/>
            <person name="Modenutti C."/>
        </authorList>
    </citation>
    <scope>NUCLEOTIDE SEQUENCE [LARGE SCALE GENOMIC DNA]</scope>
</reference>
<evidence type="ECO:0000313" key="5">
    <source>
        <dbReference type="Proteomes" id="UP001642360"/>
    </source>
</evidence>
<comment type="caution">
    <text evidence="4">The sequence shown here is derived from an EMBL/GenBank/DDBJ whole genome shotgun (WGS) entry which is preliminary data.</text>
</comment>
<evidence type="ECO:0000313" key="4">
    <source>
        <dbReference type="EMBL" id="CAK9178363.1"/>
    </source>
</evidence>
<protein>
    <recommendedName>
        <fullName evidence="2">1,4-alpha-D-glucan glucanohydrolase</fullName>
    </recommendedName>
</protein>
<dbReference type="SUPFAM" id="SSF51445">
    <property type="entry name" value="(Trans)glycosidases"/>
    <property type="match status" value="1"/>
</dbReference>
<dbReference type="AlphaFoldDB" id="A0ABC8UBI3"/>
<gene>
    <name evidence="4" type="ORF">ILEXP_LOCUS48287</name>
</gene>
<accession>A0ABC8UBI3</accession>